<dbReference type="Proteomes" id="UP000267517">
    <property type="component" value="Chromosome II"/>
</dbReference>
<accession>A0A250KJD7</accession>
<gene>
    <name evidence="1" type="ORF">PMEL_200243</name>
</gene>
<dbReference type="InterPro" id="IPR027417">
    <property type="entry name" value="P-loop_NTPase"/>
</dbReference>
<organism evidence="1 2">
    <name type="scientific">Prevotella melaninogenica</name>
    <dbReference type="NCBI Taxonomy" id="28132"/>
    <lineage>
        <taxon>Bacteria</taxon>
        <taxon>Pseudomonadati</taxon>
        <taxon>Bacteroidota</taxon>
        <taxon>Bacteroidia</taxon>
        <taxon>Bacteroidales</taxon>
        <taxon>Prevotellaceae</taxon>
        <taxon>Prevotella</taxon>
    </lineage>
</organism>
<dbReference type="RefSeq" id="WP_120174868.1">
    <property type="nucleotide sequence ID" value="NZ_AP018050.1"/>
</dbReference>
<name>A0A250KJD7_9BACT</name>
<evidence type="ECO:0000313" key="1">
    <source>
        <dbReference type="EMBL" id="BBA29722.1"/>
    </source>
</evidence>
<dbReference type="OrthoDB" id="9757917at2"/>
<protein>
    <submittedName>
        <fullName evidence="1">Serine protease</fullName>
    </submittedName>
</protein>
<dbReference type="EMBL" id="AP018050">
    <property type="protein sequence ID" value="BBA29722.1"/>
    <property type="molecule type" value="Genomic_DNA"/>
</dbReference>
<dbReference type="GO" id="GO:0006508">
    <property type="term" value="P:proteolysis"/>
    <property type="evidence" value="ECO:0007669"/>
    <property type="project" value="UniProtKB-KW"/>
</dbReference>
<sequence length="1408" mass="165021">MNLNIDNYGNKGVVPVFCGGYVSGTAFFVTPTYLLTAGHVVAEYILDKETMVAVVVEDEHKVCRVLVHQADPDVAILESVDYICPNEYVLPLLASKFKERIDLLIVGYPRELGNGVDYFGVTVKNSREKADLKGGFDRMVVRTDSFGFNSYEGFSGSPVINDFGMVVGIETDQLYSSLGYLSIAAIKELVEKETEIRIEENDDLYDNTPYGLRRSYNHIREHTADMLKTRYNDKVHVENEEVEKTIQRFCGYGFEEERLEIHDEYKSWHDKMAGDRLTYIDSIIQLVNYLQDGIITDGVKGGMEKLFCLRGSEKKLHADHRKELQAIYNKIYTWLHNKTLYEERQFMHVSGTAGCGKSHLLYREALEISNRQQIYMLLGSEFSPLEDPEKTIARVMGWKSSDSLKELDDKLAREEGKTATIIIDALNEGAGTHFWMEQLPILKNKISRYSHLKMIVSLRTLSKEDQLNDILINDWHSLRVEGFKNRKKAIRKYFEAYEIMTDEVPYTEITEFTNPLFLRMFCETYYSQTEEEREKVLRLPIYKRYLEKRNYEITDGVDEDVKQHVTTKYILWVAERSLEQWQCEDIPRQQAYKRSYRVCPFRTWSKSLLKNCLDANLLREYTTSEGDFVDFEFDSMGDYLKAERLLNRKCDDGDRFRTLERLYDQMDAAYHVRLNWQKKYNFIKAFLSVWNPSAVFWKKREFMNGKLTSLLLSSMSMRNLRDDKNTLTADIIDDILRQNPDYIDPELILRNMELYSQGLMDEVHRQLMSMKMAERDLKWTTKVNGLFDGGIYMDLIKALEPTLDHEVKTLLTVEIWMLSASYPYLRAYVMRKVKILLSENPCQTEYVIDKFHAVDDPYILWGLYAAVYGVIVDKADFSRVIAEKILSYHYGEAGKVPQDLMVRHWTLKILELANHQDPTIDAWSKAQPPYNVTEDIFAEMPEDDYEADGYFGETDGGKQITRSLFHWDFSRYIIGTNSNNVSRIFFRDGKGVSLRKIEYAIAYLIKHKFGWNDELGKYDSDVPYQARAENSVERIGKKYQWIGMYRVYAYLCDTCQIRINLWSARERFAEKNYPWYAREHDYYDPTLTDKDLTLEKSHQLFDVLRPASTMKQIAKEWLQDERQMPPLYFSLKDHDGNEWIVLQAYSTIKEEKGDDKREQFVLYNGAFANKNNFEQLRNWASDKNFYGRWMPEYNGSIDYRWNEYPWADSYLQLGGEDDDIFDEGGGEMKLAYEAQLQEDYKGIDDECQFMSTAYMPCKEMMEMFGWHTAERGIIRNEHDEIVAINRNIPGDPLRALLVLRSKLDEYMEEKGLVLFWSLVGEKQYGNHPHALIVRLTGAAAYRVGKEIDRIQPLRNEPPAPSRERVKFEKKDFPSLSEEFLNQINEMDENELMKMMSKNVLKERKKDTE</sequence>
<evidence type="ECO:0000313" key="2">
    <source>
        <dbReference type="Proteomes" id="UP000267517"/>
    </source>
</evidence>
<dbReference type="Pfam" id="PF13365">
    <property type="entry name" value="Trypsin_2"/>
    <property type="match status" value="1"/>
</dbReference>
<dbReference type="InterPro" id="IPR009003">
    <property type="entry name" value="Peptidase_S1_PA"/>
</dbReference>
<dbReference type="SUPFAM" id="SSF50494">
    <property type="entry name" value="Trypsin-like serine proteases"/>
    <property type="match status" value="1"/>
</dbReference>
<dbReference type="SUPFAM" id="SSF52540">
    <property type="entry name" value="P-loop containing nucleoside triphosphate hydrolases"/>
    <property type="match status" value="1"/>
</dbReference>
<keyword evidence="1" id="KW-0378">Hydrolase</keyword>
<proteinExistence type="predicted"/>
<dbReference type="GO" id="GO:0008233">
    <property type="term" value="F:peptidase activity"/>
    <property type="evidence" value="ECO:0007669"/>
    <property type="project" value="UniProtKB-KW"/>
</dbReference>
<reference evidence="1 2" key="1">
    <citation type="submission" date="2017-05" db="EMBL/GenBank/DDBJ databases">
        <title>whole genome sequence of Prevotella melaninogenica GAI 07411.</title>
        <authorList>
            <person name="Kondo Y."/>
            <person name="Hoshino T."/>
        </authorList>
    </citation>
    <scope>NUCLEOTIDE SEQUENCE [LARGE SCALE GENOMIC DNA]</scope>
    <source>
        <strain evidence="1 2">GAI 07411</strain>
    </source>
</reference>
<dbReference type="Gene3D" id="2.40.10.10">
    <property type="entry name" value="Trypsin-like serine proteases"/>
    <property type="match status" value="2"/>
</dbReference>
<dbReference type="InterPro" id="IPR043504">
    <property type="entry name" value="Peptidase_S1_PA_chymotrypsin"/>
</dbReference>
<keyword evidence="1" id="KW-0645">Protease</keyword>